<evidence type="ECO:0008006" key="10">
    <source>
        <dbReference type="Google" id="ProtNLM"/>
    </source>
</evidence>
<dbReference type="PROSITE" id="PS51353">
    <property type="entry name" value="ARSC"/>
    <property type="match status" value="1"/>
</dbReference>
<evidence type="ECO:0000256" key="5">
    <source>
        <dbReference type="ARBA" id="ARBA00023002"/>
    </source>
</evidence>
<proteinExistence type="inferred from homology"/>
<keyword evidence="9" id="KW-1185">Reference proteome</keyword>
<gene>
    <name evidence="8" type="ORF">CVT24_001325</name>
</gene>
<dbReference type="GO" id="GO:0016491">
    <property type="term" value="F:oxidoreductase activity"/>
    <property type="evidence" value="ECO:0007669"/>
    <property type="project" value="UniProtKB-KW"/>
</dbReference>
<evidence type="ECO:0000313" key="9">
    <source>
        <dbReference type="Proteomes" id="UP000284842"/>
    </source>
</evidence>
<protein>
    <recommendedName>
        <fullName evidence="10">Thioredoxin-like fold domain-containing protein</fullName>
    </recommendedName>
</protein>
<keyword evidence="6" id="KW-0496">Mitochondrion</keyword>
<accession>A0A409WS41</accession>
<evidence type="ECO:0000256" key="1">
    <source>
        <dbReference type="ARBA" id="ARBA00002963"/>
    </source>
</evidence>
<dbReference type="Proteomes" id="UP000284842">
    <property type="component" value="Unassembled WGS sequence"/>
</dbReference>
<evidence type="ECO:0000256" key="4">
    <source>
        <dbReference type="ARBA" id="ARBA00022946"/>
    </source>
</evidence>
<comment type="subcellular location">
    <subcellularLocation>
        <location evidence="2">Mitochondrion</location>
    </subcellularLocation>
</comment>
<evidence type="ECO:0000256" key="2">
    <source>
        <dbReference type="ARBA" id="ARBA00004173"/>
    </source>
</evidence>
<evidence type="ECO:0000256" key="7">
    <source>
        <dbReference type="SAM" id="MobiDB-lite"/>
    </source>
</evidence>
<dbReference type="AlphaFoldDB" id="A0A409WS41"/>
<dbReference type="PANTHER" id="PTHR28071">
    <property type="entry name" value="REDOX PROTEIN FMP46, MITOCHONDRIAL-RELATED"/>
    <property type="match status" value="1"/>
</dbReference>
<dbReference type="Gene3D" id="3.40.30.10">
    <property type="entry name" value="Glutaredoxin"/>
    <property type="match status" value="1"/>
</dbReference>
<evidence type="ECO:0000256" key="3">
    <source>
        <dbReference type="ARBA" id="ARBA00009734"/>
    </source>
</evidence>
<dbReference type="PANTHER" id="PTHR28071:SF1">
    <property type="entry name" value="REDOX PROTEIN FMP46, MITOCHONDRIAL-RELATED"/>
    <property type="match status" value="1"/>
</dbReference>
<reference evidence="8 9" key="1">
    <citation type="journal article" date="2018" name="Evol. Lett.">
        <title>Horizontal gene cluster transfer increased hallucinogenic mushroom diversity.</title>
        <authorList>
            <person name="Reynolds H.T."/>
            <person name="Vijayakumar V."/>
            <person name="Gluck-Thaler E."/>
            <person name="Korotkin H.B."/>
            <person name="Matheny P.B."/>
            <person name="Slot J.C."/>
        </authorList>
    </citation>
    <scope>NUCLEOTIDE SEQUENCE [LARGE SCALE GENOMIC DNA]</scope>
    <source>
        <strain evidence="8 9">2629</strain>
    </source>
</reference>
<dbReference type="InterPro" id="IPR006660">
    <property type="entry name" value="Arsenate_reductase-like"/>
</dbReference>
<dbReference type="InterPro" id="IPR036249">
    <property type="entry name" value="Thioredoxin-like_sf"/>
</dbReference>
<evidence type="ECO:0000256" key="6">
    <source>
        <dbReference type="ARBA" id="ARBA00023128"/>
    </source>
</evidence>
<keyword evidence="5" id="KW-0560">Oxidoreductase</keyword>
<keyword evidence="4" id="KW-0809">Transit peptide</keyword>
<dbReference type="EMBL" id="NHTK01005291">
    <property type="protein sequence ID" value="PPQ81322.1"/>
    <property type="molecule type" value="Genomic_DNA"/>
</dbReference>
<organism evidence="8 9">
    <name type="scientific">Panaeolus cyanescens</name>
    <dbReference type="NCBI Taxonomy" id="181874"/>
    <lineage>
        <taxon>Eukaryota</taxon>
        <taxon>Fungi</taxon>
        <taxon>Dikarya</taxon>
        <taxon>Basidiomycota</taxon>
        <taxon>Agaricomycotina</taxon>
        <taxon>Agaricomycetes</taxon>
        <taxon>Agaricomycetidae</taxon>
        <taxon>Agaricales</taxon>
        <taxon>Agaricineae</taxon>
        <taxon>Galeropsidaceae</taxon>
        <taxon>Panaeolus</taxon>
    </lineage>
</organism>
<dbReference type="Pfam" id="PF07955">
    <property type="entry name" value="DUF1687"/>
    <property type="match status" value="1"/>
</dbReference>
<dbReference type="SUPFAM" id="SSF52833">
    <property type="entry name" value="Thioredoxin-like"/>
    <property type="match status" value="1"/>
</dbReference>
<sequence>MFNSFKRKLPEISIFHHPSSPPSTKALALLKNSLQGPYPPTNPTNPPLAFNLSIVENPPTEDQLKTIQTFIRPSSSSSSSSSSSPSYTSPGLTFLSAFPGTQAPEALHAATAKDVVDLALKNPKALKYPIVVDWGSGQAAVGDVEGVKRMLEDVRKRRDGEKLTGDEVDEPKGWFM</sequence>
<dbReference type="InterPro" id="IPR012882">
    <property type="entry name" value="Fmp46"/>
</dbReference>
<dbReference type="OrthoDB" id="59229at2759"/>
<name>A0A409WS41_9AGAR</name>
<feature type="region of interest" description="Disordered" evidence="7">
    <location>
        <begin position="1"/>
        <end position="21"/>
    </location>
</feature>
<comment type="function">
    <text evidence="1">Putative mitochondrial redox protein which could be involved in the reduction of small toxic molecules.</text>
</comment>
<evidence type="ECO:0000313" key="8">
    <source>
        <dbReference type="EMBL" id="PPQ81322.1"/>
    </source>
</evidence>
<comment type="similarity">
    <text evidence="3">Belongs to the FMP46 family.</text>
</comment>
<comment type="caution">
    <text evidence="8">The sequence shown here is derived from an EMBL/GenBank/DDBJ whole genome shotgun (WGS) entry which is preliminary data.</text>
</comment>
<dbReference type="InParanoid" id="A0A409WS41"/>
<dbReference type="GO" id="GO:0005739">
    <property type="term" value="C:mitochondrion"/>
    <property type="evidence" value="ECO:0007669"/>
    <property type="project" value="UniProtKB-SubCell"/>
</dbReference>